<dbReference type="InterPro" id="IPR036914">
    <property type="entry name" value="MGS-like_dom_sf"/>
</dbReference>
<dbReference type="Pfam" id="PF01808">
    <property type="entry name" value="AICARFT_IMPCHas"/>
    <property type="match status" value="1"/>
</dbReference>
<gene>
    <name evidence="10" type="primary">purH</name>
    <name evidence="10" type="ORF">GCM10007108_02370</name>
</gene>
<dbReference type="SMART" id="SM00851">
    <property type="entry name" value="MGS"/>
    <property type="match status" value="1"/>
</dbReference>
<dbReference type="PANTHER" id="PTHR11692">
    <property type="entry name" value="BIFUNCTIONAL PURINE BIOSYNTHESIS PROTEIN PURH"/>
    <property type="match status" value="1"/>
</dbReference>
<dbReference type="SMART" id="SM00798">
    <property type="entry name" value="AICARFT_IMPCHas"/>
    <property type="match status" value="1"/>
</dbReference>
<dbReference type="GO" id="GO:0006221">
    <property type="term" value="P:pyrimidine nucleotide biosynthetic process"/>
    <property type="evidence" value="ECO:0007669"/>
    <property type="project" value="UniProtKB-KW"/>
</dbReference>
<dbReference type="SUPFAM" id="SSF53927">
    <property type="entry name" value="Cytidine deaminase-like"/>
    <property type="match status" value="1"/>
</dbReference>
<evidence type="ECO:0000313" key="10">
    <source>
        <dbReference type="EMBL" id="GGM67869.1"/>
    </source>
</evidence>
<dbReference type="NCBIfam" id="NF002049">
    <property type="entry name" value="PRK00881.1"/>
    <property type="match status" value="1"/>
</dbReference>
<dbReference type="FunFam" id="3.40.140.20:FF:000001">
    <property type="entry name" value="Bifunctional purine biosynthesis protein PurH"/>
    <property type="match status" value="1"/>
</dbReference>
<dbReference type="RefSeq" id="WP_188679627.1">
    <property type="nucleotide sequence ID" value="NZ_BMNY01000001.1"/>
</dbReference>
<keyword evidence="5" id="KW-0658">Purine biosynthesis</keyword>
<evidence type="ECO:0000256" key="6">
    <source>
        <dbReference type="ARBA" id="ARBA00022801"/>
    </source>
</evidence>
<evidence type="ECO:0000256" key="1">
    <source>
        <dbReference type="ARBA" id="ARBA00004844"/>
    </source>
</evidence>
<name>A0AA37F9B1_9ARCH</name>
<dbReference type="PIRSF" id="PIRSF000414">
    <property type="entry name" value="AICARFT_IMPCHas"/>
    <property type="match status" value="1"/>
</dbReference>
<dbReference type="AlphaFoldDB" id="A0AA37F9B1"/>
<keyword evidence="11" id="KW-1185">Reference proteome</keyword>
<dbReference type="GO" id="GO:0004643">
    <property type="term" value="F:phosphoribosylaminoimidazolecarboxamide formyltransferase activity"/>
    <property type="evidence" value="ECO:0007669"/>
    <property type="project" value="InterPro"/>
</dbReference>
<dbReference type="HAMAP" id="MF_00139">
    <property type="entry name" value="PurH"/>
    <property type="match status" value="1"/>
</dbReference>
<dbReference type="Gene3D" id="3.40.140.20">
    <property type="match status" value="2"/>
</dbReference>
<comment type="pathway">
    <text evidence="2">Purine metabolism; IMP biosynthesis via de novo pathway; 5-formamido-1-(5-phospho-D-ribosyl)imidazole-4-carboxamide from 5-amino-1-(5-phospho-D-ribosyl)imidazole-4-carboxamide (10-formyl THF route): step 1/1.</text>
</comment>
<keyword evidence="8" id="KW-0511">Multifunctional enzyme</keyword>
<dbReference type="PANTHER" id="PTHR11692:SF0">
    <property type="entry name" value="BIFUNCTIONAL PURINE BIOSYNTHESIS PROTEIN ATIC"/>
    <property type="match status" value="1"/>
</dbReference>
<evidence type="ECO:0000256" key="2">
    <source>
        <dbReference type="ARBA" id="ARBA00004954"/>
    </source>
</evidence>
<dbReference type="InterPro" id="IPR016193">
    <property type="entry name" value="Cytidine_deaminase-like"/>
</dbReference>
<dbReference type="InterPro" id="IPR011607">
    <property type="entry name" value="MGS-like_dom"/>
</dbReference>
<proteinExistence type="inferred from homology"/>
<dbReference type="GO" id="GO:0003937">
    <property type="term" value="F:IMP cyclohydrolase activity"/>
    <property type="evidence" value="ECO:0007669"/>
    <property type="project" value="InterPro"/>
</dbReference>
<accession>A0AA37F9B1</accession>
<dbReference type="InterPro" id="IPR024051">
    <property type="entry name" value="AICAR_Tfase_dup_dom_sf"/>
</dbReference>
<evidence type="ECO:0000256" key="4">
    <source>
        <dbReference type="ARBA" id="ARBA00022679"/>
    </source>
</evidence>
<dbReference type="GO" id="GO:0006189">
    <property type="term" value="P:'de novo' IMP biosynthetic process"/>
    <property type="evidence" value="ECO:0007669"/>
    <property type="project" value="TreeGrafter"/>
</dbReference>
<reference evidence="10" key="2">
    <citation type="submission" date="2022-09" db="EMBL/GenBank/DDBJ databases">
        <authorList>
            <person name="Sun Q."/>
            <person name="Ohkuma M."/>
        </authorList>
    </citation>
    <scope>NUCLEOTIDE SEQUENCE</scope>
    <source>
        <strain evidence="10">JCM 13583</strain>
    </source>
</reference>
<protein>
    <submittedName>
        <fullName evidence="10">Bifunctional purine biosynthesis protein PurH</fullName>
    </submittedName>
</protein>
<dbReference type="Pfam" id="PF02142">
    <property type="entry name" value="MGS"/>
    <property type="match status" value="1"/>
</dbReference>
<comment type="caution">
    <text evidence="10">The sequence shown here is derived from an EMBL/GenBank/DDBJ whole genome shotgun (WGS) entry which is preliminary data.</text>
</comment>
<reference evidence="10" key="1">
    <citation type="journal article" date="2014" name="Int. J. Syst. Evol. Microbiol.">
        <title>Complete genome sequence of Corynebacterium casei LMG S-19264T (=DSM 44701T), isolated from a smear-ripened cheese.</title>
        <authorList>
            <consortium name="US DOE Joint Genome Institute (JGI-PGF)"/>
            <person name="Walter F."/>
            <person name="Albersmeier A."/>
            <person name="Kalinowski J."/>
            <person name="Ruckert C."/>
        </authorList>
    </citation>
    <scope>NUCLEOTIDE SEQUENCE</scope>
    <source>
        <strain evidence="10">JCM 13583</strain>
    </source>
</reference>
<dbReference type="Proteomes" id="UP000632195">
    <property type="component" value="Unassembled WGS sequence"/>
</dbReference>
<dbReference type="GO" id="GO:0005829">
    <property type="term" value="C:cytosol"/>
    <property type="evidence" value="ECO:0007669"/>
    <property type="project" value="TreeGrafter"/>
</dbReference>
<comment type="pathway">
    <text evidence="1">Purine metabolism; IMP biosynthesis via de novo pathway; IMP from 5-formamido-1-(5-phospho-D-ribosyl)imidazole-4-carboxamide: step 1/1.</text>
</comment>
<dbReference type="SUPFAM" id="SSF52335">
    <property type="entry name" value="Methylglyoxal synthase-like"/>
    <property type="match status" value="1"/>
</dbReference>
<evidence type="ECO:0000256" key="3">
    <source>
        <dbReference type="ARBA" id="ARBA00007667"/>
    </source>
</evidence>
<evidence type="ECO:0000256" key="5">
    <source>
        <dbReference type="ARBA" id="ARBA00022755"/>
    </source>
</evidence>
<keyword evidence="6" id="KW-0378">Hydrolase</keyword>
<comment type="similarity">
    <text evidence="3">Belongs to the PurH family.</text>
</comment>
<evidence type="ECO:0000259" key="9">
    <source>
        <dbReference type="PROSITE" id="PS51855"/>
    </source>
</evidence>
<feature type="domain" description="MGS-like" evidence="9">
    <location>
        <begin position="1"/>
        <end position="129"/>
    </location>
</feature>
<evidence type="ECO:0000313" key="11">
    <source>
        <dbReference type="Proteomes" id="UP000632195"/>
    </source>
</evidence>
<dbReference type="EMBL" id="BMNY01000001">
    <property type="protein sequence ID" value="GGM67869.1"/>
    <property type="molecule type" value="Genomic_DNA"/>
</dbReference>
<dbReference type="PROSITE" id="PS51855">
    <property type="entry name" value="MGS"/>
    <property type="match status" value="1"/>
</dbReference>
<dbReference type="Gene3D" id="3.40.50.1380">
    <property type="entry name" value="Methylglyoxal synthase-like domain"/>
    <property type="match status" value="1"/>
</dbReference>
<keyword evidence="4" id="KW-0808">Transferase</keyword>
<dbReference type="CDD" id="cd01421">
    <property type="entry name" value="IMPCH"/>
    <property type="match status" value="1"/>
</dbReference>
<sequence length="489" mass="53365">MNILASTYDKSGLDKFIRQFTERGARVYATGGTWSFLSENGIDAIELSEITGFSTRADGRVKTLHPDVFSAILSRGGDDFLFDMVVVNLYPFQKYADADLKDMVENIDIGGVALIRAAAKNFQRVTVVCDPADYERVAREYKEGGEIPYSTRAEMAVKAFSITASYDILIRESLDRALGTGNRDFLLVSSRLRQALRYGENPHQRGYLYHDGSGRGIPGAEQLQGKELSYNNIMDADAALSAVAEFQEPAAVIVKHGTPCGAATAGNLKDAFLRALDADRESAYGSIVALNREVDVDAARAMSELFMEVLVAPSYTEEALRLLSRKKNLRVLRCSVERESGVRVRSVMHGFLVQDAMDVEPQRLERVAGPEADQGTVSDLLFAWRVVAHCRSNAVVLAKDGATVAIGQGQTSRVEAVRIALSKAGERARGAVMASDAFFPFQDSIEIAAQHGVSAIIEPGGSIRDREVMEAAEKGGISLYFTGKRVFLH</sequence>
<evidence type="ECO:0000256" key="8">
    <source>
        <dbReference type="ARBA" id="ARBA00023268"/>
    </source>
</evidence>
<evidence type="ECO:0000256" key="7">
    <source>
        <dbReference type="ARBA" id="ARBA00022975"/>
    </source>
</evidence>
<keyword evidence="7" id="KW-0665">Pyrimidine biosynthesis</keyword>
<dbReference type="InterPro" id="IPR002695">
    <property type="entry name" value="PurH-like"/>
</dbReference>
<organism evidence="10 11">
    <name type="scientific">Thermogymnomonas acidicola</name>
    <dbReference type="NCBI Taxonomy" id="399579"/>
    <lineage>
        <taxon>Archaea</taxon>
        <taxon>Methanobacteriati</taxon>
        <taxon>Thermoplasmatota</taxon>
        <taxon>Thermoplasmata</taxon>
        <taxon>Thermoplasmatales</taxon>
        <taxon>Thermogymnomonas</taxon>
    </lineage>
</organism>